<dbReference type="Proteomes" id="UP000027981">
    <property type="component" value="Chromosome"/>
</dbReference>
<protein>
    <recommendedName>
        <fullName evidence="6">Yip1 domain-containing protein</fullName>
    </recommendedName>
</protein>
<gene>
    <name evidence="7" type="ORF">PAP_06490</name>
</gene>
<feature type="transmembrane region" description="Helical" evidence="5">
    <location>
        <begin position="109"/>
        <end position="140"/>
    </location>
</feature>
<dbReference type="HOGENOM" id="CLU_1313168_0_0_2"/>
<evidence type="ECO:0000256" key="2">
    <source>
        <dbReference type="ARBA" id="ARBA00022692"/>
    </source>
</evidence>
<dbReference type="KEGG" id="ppac:PAP_06490"/>
<evidence type="ECO:0000256" key="5">
    <source>
        <dbReference type="SAM" id="Phobius"/>
    </source>
</evidence>
<accession>A0A075LSH6</accession>
<evidence type="ECO:0000313" key="8">
    <source>
        <dbReference type="Proteomes" id="UP000027981"/>
    </source>
</evidence>
<sequence>MSGFWGYLYGAAFKPRSTFDRLLKDPRRLVHGFKAVLLISALYTLTVVGLAITHAVPVVPPWVAIPAEDYYFWEIFFTLPVFVMAWILAAGLVQLCGRVFNGEGTFEDTLAVLGFVLTVPMFVTWIPETVMTLLFLAGAITQRELLEMTSKPGALRVFASTYQLVALVWYLILTTVAVGVVQKLRLRQAAVVAVLTVLTVGFIMLIFIR</sequence>
<feature type="transmembrane region" description="Helical" evidence="5">
    <location>
        <begin position="75"/>
        <end position="97"/>
    </location>
</feature>
<feature type="transmembrane region" description="Helical" evidence="5">
    <location>
        <begin position="35"/>
        <end position="55"/>
    </location>
</feature>
<evidence type="ECO:0000256" key="1">
    <source>
        <dbReference type="ARBA" id="ARBA00004141"/>
    </source>
</evidence>
<proteinExistence type="predicted"/>
<feature type="transmembrane region" description="Helical" evidence="5">
    <location>
        <begin position="160"/>
        <end position="181"/>
    </location>
</feature>
<keyword evidence="3 5" id="KW-1133">Transmembrane helix</keyword>
<evidence type="ECO:0000256" key="3">
    <source>
        <dbReference type="ARBA" id="ARBA00022989"/>
    </source>
</evidence>
<reference evidence="7 8" key="2">
    <citation type="journal article" date="2015" name="Genome Announc.">
        <title>Complete Genome Sequence of Hyperthermophilic Piezophilic Archaeon Palaeococcus pacificus DY20341T, Isolated from Deep-Sea Hydrothermal Sediments.</title>
        <authorList>
            <person name="Zeng X."/>
            <person name="Jebbar M."/>
            <person name="Shao Z."/>
        </authorList>
    </citation>
    <scope>NUCLEOTIDE SEQUENCE [LARGE SCALE GENOMIC DNA]</scope>
    <source>
        <strain evidence="7 8">DY20341</strain>
    </source>
</reference>
<dbReference type="GO" id="GO:0016020">
    <property type="term" value="C:membrane"/>
    <property type="evidence" value="ECO:0007669"/>
    <property type="project" value="UniProtKB-SubCell"/>
</dbReference>
<dbReference type="AlphaFoldDB" id="A0A075LSH6"/>
<feature type="transmembrane region" description="Helical" evidence="5">
    <location>
        <begin position="188"/>
        <end position="208"/>
    </location>
</feature>
<dbReference type="STRING" id="1343739.PAP_06490"/>
<keyword evidence="2 5" id="KW-0812">Transmembrane</keyword>
<evidence type="ECO:0000259" key="6">
    <source>
        <dbReference type="Pfam" id="PF04893"/>
    </source>
</evidence>
<name>A0A075LSH6_9EURY</name>
<keyword evidence="8" id="KW-1185">Reference proteome</keyword>
<dbReference type="InterPro" id="IPR006977">
    <property type="entry name" value="Yip1_dom"/>
</dbReference>
<reference evidence="8" key="1">
    <citation type="submission" date="2013-06" db="EMBL/GenBank/DDBJ databases">
        <title>Complete Genome Sequence of Hyperthermophilic Palaeococcus pacificus DY20341T, Isolated from a Deep-Sea Hydrothermal Sediments.</title>
        <authorList>
            <person name="Zeng X."/>
            <person name="Shao Z."/>
        </authorList>
    </citation>
    <scope>NUCLEOTIDE SEQUENCE [LARGE SCALE GENOMIC DNA]</scope>
    <source>
        <strain evidence="8">DY20341</strain>
    </source>
</reference>
<evidence type="ECO:0000313" key="7">
    <source>
        <dbReference type="EMBL" id="AIF69695.1"/>
    </source>
</evidence>
<organism evidence="7 8">
    <name type="scientific">Palaeococcus pacificus DY20341</name>
    <dbReference type="NCBI Taxonomy" id="1343739"/>
    <lineage>
        <taxon>Archaea</taxon>
        <taxon>Methanobacteriati</taxon>
        <taxon>Methanobacteriota</taxon>
        <taxon>Thermococci</taxon>
        <taxon>Thermococcales</taxon>
        <taxon>Thermococcaceae</taxon>
        <taxon>Palaeococcus</taxon>
    </lineage>
</organism>
<comment type="subcellular location">
    <subcellularLocation>
        <location evidence="1">Membrane</location>
        <topology evidence="1">Multi-pass membrane protein</topology>
    </subcellularLocation>
</comment>
<evidence type="ECO:0000256" key="4">
    <source>
        <dbReference type="ARBA" id="ARBA00023136"/>
    </source>
</evidence>
<dbReference type="EMBL" id="CP006019">
    <property type="protein sequence ID" value="AIF69695.1"/>
    <property type="molecule type" value="Genomic_DNA"/>
</dbReference>
<feature type="domain" description="Yip1" evidence="6">
    <location>
        <begin position="12"/>
        <end position="207"/>
    </location>
</feature>
<keyword evidence="4 5" id="KW-0472">Membrane</keyword>
<dbReference type="Pfam" id="PF04893">
    <property type="entry name" value="Yip1"/>
    <property type="match status" value="1"/>
</dbReference>